<dbReference type="InterPro" id="IPR000306">
    <property type="entry name" value="Znf_FYVE"/>
</dbReference>
<evidence type="ECO:0000256" key="3">
    <source>
        <dbReference type="ARBA" id="ARBA00022833"/>
    </source>
</evidence>
<keyword evidence="2 4" id="KW-0863">Zinc-finger</keyword>
<evidence type="ECO:0000259" key="6">
    <source>
        <dbReference type="PROSITE" id="PS50178"/>
    </source>
</evidence>
<dbReference type="InParanoid" id="T0S0K2"/>
<dbReference type="GO" id="GO:0008270">
    <property type="term" value="F:zinc ion binding"/>
    <property type="evidence" value="ECO:0007669"/>
    <property type="project" value="UniProtKB-KW"/>
</dbReference>
<name>T0S0K2_SAPDV</name>
<gene>
    <name evidence="7" type="ORF">SDRG_06325</name>
</gene>
<dbReference type="RefSeq" id="XP_008610323.1">
    <property type="nucleotide sequence ID" value="XM_008612101.1"/>
</dbReference>
<dbReference type="InterPro" id="IPR011011">
    <property type="entry name" value="Znf_FYVE_PHD"/>
</dbReference>
<evidence type="ECO:0000256" key="1">
    <source>
        <dbReference type="ARBA" id="ARBA00022723"/>
    </source>
</evidence>
<dbReference type="PROSITE" id="PS00518">
    <property type="entry name" value="ZF_RING_1"/>
    <property type="match status" value="1"/>
</dbReference>
<feature type="compositionally biased region" description="Acidic residues" evidence="5">
    <location>
        <begin position="96"/>
        <end position="114"/>
    </location>
</feature>
<dbReference type="GO" id="GO:0005769">
    <property type="term" value="C:early endosome"/>
    <property type="evidence" value="ECO:0007669"/>
    <property type="project" value="TreeGrafter"/>
</dbReference>
<dbReference type="OrthoDB" id="70570at2759"/>
<dbReference type="SMART" id="SM00064">
    <property type="entry name" value="FYVE"/>
    <property type="match status" value="1"/>
</dbReference>
<proteinExistence type="predicted"/>
<feature type="region of interest" description="Disordered" evidence="5">
    <location>
        <begin position="94"/>
        <end position="122"/>
    </location>
</feature>
<dbReference type="Gene3D" id="3.30.40.10">
    <property type="entry name" value="Zinc/RING finger domain, C3HC4 (zinc finger)"/>
    <property type="match status" value="1"/>
</dbReference>
<keyword evidence="8" id="KW-1185">Reference proteome</keyword>
<dbReference type="SUPFAM" id="SSF57903">
    <property type="entry name" value="FYVE/PHD zinc finger"/>
    <property type="match status" value="1"/>
</dbReference>
<dbReference type="PANTHER" id="PTHR46280">
    <property type="entry name" value="PLECKSTRIN HOMOLOGY DOMAIN-CONTAINING FAMILY F MEMBER 2-RELATED"/>
    <property type="match status" value="1"/>
</dbReference>
<dbReference type="OMA" id="WHARVAV"/>
<organism evidence="7 8">
    <name type="scientific">Saprolegnia diclina (strain VS20)</name>
    <dbReference type="NCBI Taxonomy" id="1156394"/>
    <lineage>
        <taxon>Eukaryota</taxon>
        <taxon>Sar</taxon>
        <taxon>Stramenopiles</taxon>
        <taxon>Oomycota</taxon>
        <taxon>Saprolegniomycetes</taxon>
        <taxon>Saprolegniales</taxon>
        <taxon>Saprolegniaceae</taxon>
        <taxon>Saprolegnia</taxon>
    </lineage>
</organism>
<evidence type="ECO:0000256" key="2">
    <source>
        <dbReference type="ARBA" id="ARBA00022771"/>
    </source>
</evidence>
<evidence type="ECO:0000313" key="7">
    <source>
        <dbReference type="EMBL" id="EQC36217.1"/>
    </source>
</evidence>
<reference evidence="7 8" key="1">
    <citation type="submission" date="2012-04" db="EMBL/GenBank/DDBJ databases">
        <title>The Genome Sequence of Saprolegnia declina VS20.</title>
        <authorList>
            <consortium name="The Broad Institute Genome Sequencing Platform"/>
            <person name="Russ C."/>
            <person name="Nusbaum C."/>
            <person name="Tyler B."/>
            <person name="van West P."/>
            <person name="Dieguez-Uribeondo J."/>
            <person name="de Bruijn I."/>
            <person name="Tripathy S."/>
            <person name="Jiang R."/>
            <person name="Young S.K."/>
            <person name="Zeng Q."/>
            <person name="Gargeya S."/>
            <person name="Fitzgerald M."/>
            <person name="Haas B."/>
            <person name="Abouelleil A."/>
            <person name="Alvarado L."/>
            <person name="Arachchi H.M."/>
            <person name="Berlin A."/>
            <person name="Chapman S.B."/>
            <person name="Goldberg J."/>
            <person name="Griggs A."/>
            <person name="Gujja S."/>
            <person name="Hansen M."/>
            <person name="Howarth C."/>
            <person name="Imamovic A."/>
            <person name="Larimer J."/>
            <person name="McCowen C."/>
            <person name="Montmayeur A."/>
            <person name="Murphy C."/>
            <person name="Neiman D."/>
            <person name="Pearson M."/>
            <person name="Priest M."/>
            <person name="Roberts A."/>
            <person name="Saif S."/>
            <person name="Shea T."/>
            <person name="Sisk P."/>
            <person name="Sykes S."/>
            <person name="Wortman J."/>
            <person name="Nusbaum C."/>
            <person name="Birren B."/>
        </authorList>
    </citation>
    <scope>NUCLEOTIDE SEQUENCE [LARGE SCALE GENOMIC DNA]</scope>
    <source>
        <strain evidence="7 8">VS20</strain>
    </source>
</reference>
<feature type="region of interest" description="Disordered" evidence="5">
    <location>
        <begin position="201"/>
        <end position="229"/>
    </location>
</feature>
<feature type="domain" description="FYVE-type" evidence="6">
    <location>
        <begin position="24"/>
        <end position="82"/>
    </location>
</feature>
<dbReference type="EMBL" id="JH767148">
    <property type="protein sequence ID" value="EQC36217.1"/>
    <property type="molecule type" value="Genomic_DNA"/>
</dbReference>
<dbReference type="InterPro" id="IPR013083">
    <property type="entry name" value="Znf_RING/FYVE/PHD"/>
</dbReference>
<protein>
    <recommendedName>
        <fullName evidence="6">FYVE-type domain-containing protein</fullName>
    </recommendedName>
</protein>
<dbReference type="InterPro" id="IPR051765">
    <property type="entry name" value="PH_domain-containing_F"/>
</dbReference>
<dbReference type="GO" id="GO:0008333">
    <property type="term" value="P:endosome to lysosome transport"/>
    <property type="evidence" value="ECO:0007669"/>
    <property type="project" value="TreeGrafter"/>
</dbReference>
<keyword evidence="1" id="KW-0479">Metal-binding</keyword>
<evidence type="ECO:0000256" key="5">
    <source>
        <dbReference type="SAM" id="MobiDB-lite"/>
    </source>
</evidence>
<dbReference type="GO" id="GO:0035091">
    <property type="term" value="F:phosphatidylinositol binding"/>
    <property type="evidence" value="ECO:0007669"/>
    <property type="project" value="TreeGrafter"/>
</dbReference>
<dbReference type="AlphaFoldDB" id="T0S0K2"/>
<dbReference type="InterPro" id="IPR017455">
    <property type="entry name" value="Znf_FYVE-rel"/>
</dbReference>
<dbReference type="Proteomes" id="UP000030762">
    <property type="component" value="Unassembled WGS sequence"/>
</dbReference>
<dbReference type="PROSITE" id="PS50178">
    <property type="entry name" value="ZF_FYVE"/>
    <property type="match status" value="1"/>
</dbReference>
<dbReference type="VEuPathDB" id="FungiDB:SDRG_06325"/>
<evidence type="ECO:0000313" key="8">
    <source>
        <dbReference type="Proteomes" id="UP000030762"/>
    </source>
</evidence>
<dbReference type="GO" id="GO:0007032">
    <property type="term" value="P:endosome organization"/>
    <property type="evidence" value="ECO:0007669"/>
    <property type="project" value="TreeGrafter"/>
</dbReference>
<dbReference type="PANTHER" id="PTHR46280:SF3">
    <property type="entry name" value="PLECKSTRIN HOMOLOGY DOMAIN-CONTAINING FAMILY F MEMBER 1 HOMOLOG"/>
    <property type="match status" value="1"/>
</dbReference>
<dbReference type="InterPro" id="IPR017907">
    <property type="entry name" value="Znf_RING_CS"/>
</dbReference>
<dbReference type="GeneID" id="19947052"/>
<keyword evidence="3" id="KW-0862">Zinc</keyword>
<evidence type="ECO:0000256" key="4">
    <source>
        <dbReference type="PROSITE-ProRule" id="PRU00091"/>
    </source>
</evidence>
<dbReference type="Pfam" id="PF01363">
    <property type="entry name" value="FYVE"/>
    <property type="match status" value="1"/>
</dbReference>
<accession>T0S0K2</accession>
<sequence length="289" mass="31649">MRPTLLDAIDLKPGEAYAVDWVRDEDVHACALCATAFGFFVRRHHCRGCGHIVCAECAVARREVYGLLGLERVCDACLSNGVWVDPVARRALEKLEQDEDGSQDDEAYSSDESADSASSCADEKWREAVDEDGVFLPLSQWECEVTRVGGARTVLASEIAPIEDISSLEPALPLRIKSIEASMQPDAEPRIGDAIVVDSARQPNSEPDRRHNVPKQQAAAANDTGPTCPPATRVAASLWRRKNRLLAALVLGVVCCRRARPPWHARVAVVAVYWWMTTSEDDSSMPLVG</sequence>